<keyword evidence="4" id="KW-0804">Transcription</keyword>
<dbReference type="Pfam" id="PF13411">
    <property type="entry name" value="MerR_1"/>
    <property type="match status" value="1"/>
</dbReference>
<gene>
    <name evidence="7" type="ORF">HMPREF9244_00277</name>
</gene>
<dbReference type="PANTHER" id="PTHR30204">
    <property type="entry name" value="REDOX-CYCLING DRUG-SENSING TRANSCRIPTIONAL ACTIVATOR SOXR"/>
    <property type="match status" value="1"/>
</dbReference>
<evidence type="ECO:0000256" key="5">
    <source>
        <dbReference type="SAM" id="Coils"/>
    </source>
</evidence>
<accession>U1RE04</accession>
<dbReference type="AlphaFoldDB" id="U1RE04"/>
<evidence type="ECO:0000313" key="7">
    <source>
        <dbReference type="EMBL" id="ERH31839.1"/>
    </source>
</evidence>
<dbReference type="InterPro" id="IPR012925">
    <property type="entry name" value="TipAS_dom"/>
</dbReference>
<reference evidence="7 8" key="1">
    <citation type="submission" date="2013-08" db="EMBL/GenBank/DDBJ databases">
        <authorList>
            <person name="Weinstock G."/>
            <person name="Sodergren E."/>
            <person name="Wylie T."/>
            <person name="Fulton L."/>
            <person name="Fulton R."/>
            <person name="Fronick C."/>
            <person name="O'Laughlin M."/>
            <person name="Godfrey J."/>
            <person name="Miner T."/>
            <person name="Herter B."/>
            <person name="Appelbaum E."/>
            <person name="Cordes M."/>
            <person name="Lek S."/>
            <person name="Wollam A."/>
            <person name="Pepin K.H."/>
            <person name="Palsikar V.B."/>
            <person name="Mitreva M."/>
            <person name="Wilson R.K."/>
        </authorList>
    </citation>
    <scope>NUCLEOTIDE SEQUENCE [LARGE SCALE GENOMIC DNA]</scope>
    <source>
        <strain evidence="7 8">F0580</strain>
    </source>
</reference>
<keyword evidence="3" id="KW-0010">Activator</keyword>
<dbReference type="GO" id="GO:0003700">
    <property type="term" value="F:DNA-binding transcription factor activity"/>
    <property type="evidence" value="ECO:0007669"/>
    <property type="project" value="InterPro"/>
</dbReference>
<dbReference type="PROSITE" id="PS50937">
    <property type="entry name" value="HTH_MERR_2"/>
    <property type="match status" value="1"/>
</dbReference>
<evidence type="ECO:0000256" key="4">
    <source>
        <dbReference type="ARBA" id="ARBA00023163"/>
    </source>
</evidence>
<evidence type="ECO:0000313" key="8">
    <source>
        <dbReference type="Proteomes" id="UP000016519"/>
    </source>
</evidence>
<sequence length="264" mass="30745">MNSQEELYTVGEVAQALKVTVRSLHHWESMGLITPTERSWSNYRLYTADDIERIEQIIIYRATGMKLTEIKKVLNSASSRLEHLRMQRESLIDQKAQLEEMVQAIDTLMEKEMSNEKLSLEEIGDILGDAKIADYQREAEEKYGETDDWKISQQRTAYWTAQDWSDSRQRWQDVDNKLAQAVRDGVAIDSEQAEQLVEEHRQLLSVFFSVSYAKQYLISRSYVNDERFARYYNEQQPGLAQWLADAIEHVAVANGVDVENPVWE</sequence>
<dbReference type="Gene3D" id="1.10.490.50">
    <property type="entry name" value="Antibiotic binding domain of TipA-like multidrug resistance regulators"/>
    <property type="match status" value="1"/>
</dbReference>
<keyword evidence="1" id="KW-0805">Transcription regulation</keyword>
<feature type="coiled-coil region" evidence="5">
    <location>
        <begin position="67"/>
        <end position="111"/>
    </location>
</feature>
<evidence type="ECO:0000256" key="1">
    <source>
        <dbReference type="ARBA" id="ARBA00023015"/>
    </source>
</evidence>
<dbReference type="Proteomes" id="UP000016519">
    <property type="component" value="Unassembled WGS sequence"/>
</dbReference>
<organism evidence="7 8">
    <name type="scientific">Alloscardovia omnicolens F0580</name>
    <dbReference type="NCBI Taxonomy" id="1321816"/>
    <lineage>
        <taxon>Bacteria</taxon>
        <taxon>Bacillati</taxon>
        <taxon>Actinomycetota</taxon>
        <taxon>Actinomycetes</taxon>
        <taxon>Bifidobacteriales</taxon>
        <taxon>Bifidobacteriaceae</taxon>
        <taxon>Alloscardovia</taxon>
    </lineage>
</organism>
<dbReference type="InterPro" id="IPR047057">
    <property type="entry name" value="MerR_fam"/>
</dbReference>
<dbReference type="CDD" id="cd01106">
    <property type="entry name" value="HTH_TipAL-Mta"/>
    <property type="match status" value="1"/>
</dbReference>
<comment type="caution">
    <text evidence="7">The sequence shown here is derived from an EMBL/GenBank/DDBJ whole genome shotgun (WGS) entry which is preliminary data.</text>
</comment>
<dbReference type="InterPro" id="IPR036244">
    <property type="entry name" value="TipA-like_antibiotic-bd"/>
</dbReference>
<dbReference type="SUPFAM" id="SSF46955">
    <property type="entry name" value="Putative DNA-binding domain"/>
    <property type="match status" value="1"/>
</dbReference>
<name>U1RE04_9BIFI</name>
<dbReference type="STRING" id="419015.HMPREF3214_00077"/>
<evidence type="ECO:0000259" key="6">
    <source>
        <dbReference type="PROSITE" id="PS50937"/>
    </source>
</evidence>
<feature type="domain" description="HTH merR-type" evidence="6">
    <location>
        <begin position="7"/>
        <end position="76"/>
    </location>
</feature>
<dbReference type="Gene3D" id="1.10.1660.10">
    <property type="match status" value="1"/>
</dbReference>
<proteinExistence type="predicted"/>
<dbReference type="SMART" id="SM00422">
    <property type="entry name" value="HTH_MERR"/>
    <property type="match status" value="1"/>
</dbReference>
<dbReference type="PANTHER" id="PTHR30204:SF90">
    <property type="entry name" value="HTH-TYPE TRANSCRIPTIONAL ACTIVATOR MTA"/>
    <property type="match status" value="1"/>
</dbReference>
<dbReference type="Pfam" id="PF07739">
    <property type="entry name" value="TipAS"/>
    <property type="match status" value="1"/>
</dbReference>
<keyword evidence="8" id="KW-1185">Reference proteome</keyword>
<dbReference type="SUPFAM" id="SSF89082">
    <property type="entry name" value="Antibiotic binding domain of TipA-like multidrug resistance regulators"/>
    <property type="match status" value="1"/>
</dbReference>
<evidence type="ECO:0000256" key="2">
    <source>
        <dbReference type="ARBA" id="ARBA00023125"/>
    </source>
</evidence>
<dbReference type="GO" id="GO:0003677">
    <property type="term" value="F:DNA binding"/>
    <property type="evidence" value="ECO:0007669"/>
    <property type="project" value="UniProtKB-KW"/>
</dbReference>
<evidence type="ECO:0000256" key="3">
    <source>
        <dbReference type="ARBA" id="ARBA00023159"/>
    </source>
</evidence>
<dbReference type="InterPro" id="IPR009061">
    <property type="entry name" value="DNA-bd_dom_put_sf"/>
</dbReference>
<keyword evidence="5" id="KW-0175">Coiled coil</keyword>
<keyword evidence="2" id="KW-0238">DNA-binding</keyword>
<dbReference type="PATRIC" id="fig|1321816.3.peg.234"/>
<protein>
    <submittedName>
        <fullName evidence="7">TipAS antibiotic-recognition domain protein</fullName>
    </submittedName>
</protein>
<dbReference type="RefSeq" id="WP_021617429.1">
    <property type="nucleotide sequence ID" value="NZ_KE952640.1"/>
</dbReference>
<dbReference type="HOGENOM" id="CLU_060077_0_6_11"/>
<dbReference type="InterPro" id="IPR000551">
    <property type="entry name" value="MerR-type_HTH_dom"/>
</dbReference>
<dbReference type="EMBL" id="AWSI01000009">
    <property type="protein sequence ID" value="ERH31839.1"/>
    <property type="molecule type" value="Genomic_DNA"/>
</dbReference>